<keyword evidence="5" id="KW-1185">Reference proteome</keyword>
<keyword evidence="2" id="KW-0732">Signal</keyword>
<proteinExistence type="predicted"/>
<gene>
    <name evidence="4" type="ORF">RVF87_05945</name>
</gene>
<feature type="domain" description="PepSY" evidence="3">
    <location>
        <begin position="145"/>
        <end position="195"/>
    </location>
</feature>
<feature type="chain" id="PRO_5047117886" evidence="2">
    <location>
        <begin position="23"/>
        <end position="197"/>
    </location>
</feature>
<protein>
    <submittedName>
        <fullName evidence="4">PepSY domain-containing protein</fullName>
    </submittedName>
</protein>
<feature type="region of interest" description="Disordered" evidence="1">
    <location>
        <begin position="27"/>
        <end position="50"/>
    </location>
</feature>
<name>A0ABZ2U4M7_9ACTN</name>
<evidence type="ECO:0000259" key="3">
    <source>
        <dbReference type="Pfam" id="PF03413"/>
    </source>
</evidence>
<evidence type="ECO:0000313" key="4">
    <source>
        <dbReference type="EMBL" id="WYY08607.1"/>
    </source>
</evidence>
<reference evidence="4 5" key="1">
    <citation type="journal article" date="2023" name="Virus Evol.">
        <title>Computational host range prediction-The good, the bad, and the ugly.</title>
        <authorList>
            <person name="Howell A.A."/>
            <person name="Versoza C.J."/>
            <person name="Pfeifer S.P."/>
        </authorList>
    </citation>
    <scope>NUCLEOTIDE SEQUENCE [LARGE SCALE GENOMIC DNA]</scope>
    <source>
        <strain evidence="4 5">1610/1b</strain>
    </source>
</reference>
<sequence>MDIRKRAITAVAVAAIGLPLLGACSENPGEPASTSTATVSQSESAAPTGQALDLATNPVSVSLDRAIAVAGREFAGKPVSVRLQRLTGAPQYQVTLVSDTQEAEIDIDADTGEVRGNDVDPLEKDDFSDGAEPLTTNGLVHASVAMDAATKALPGAVSEWELKRRGNRIVYEISVDTTAPDDDVLVDARSGKVLTVD</sequence>
<accession>A0ABZ2U4M7</accession>
<feature type="compositionally biased region" description="Polar residues" evidence="1">
    <location>
        <begin position="32"/>
        <end position="47"/>
    </location>
</feature>
<feature type="signal peptide" evidence="2">
    <location>
        <begin position="1"/>
        <end position="22"/>
    </location>
</feature>
<evidence type="ECO:0000256" key="1">
    <source>
        <dbReference type="SAM" id="MobiDB-lite"/>
    </source>
</evidence>
<organism evidence="4 5">
    <name type="scientific">Gordonia hydrophobica</name>
    <dbReference type="NCBI Taxonomy" id="40516"/>
    <lineage>
        <taxon>Bacteria</taxon>
        <taxon>Bacillati</taxon>
        <taxon>Actinomycetota</taxon>
        <taxon>Actinomycetes</taxon>
        <taxon>Mycobacteriales</taxon>
        <taxon>Gordoniaceae</taxon>
        <taxon>Gordonia</taxon>
    </lineage>
</organism>
<evidence type="ECO:0000313" key="5">
    <source>
        <dbReference type="Proteomes" id="UP001479933"/>
    </source>
</evidence>
<feature type="domain" description="PepSY" evidence="3">
    <location>
        <begin position="61"/>
        <end position="116"/>
    </location>
</feature>
<dbReference type="RefSeq" id="WP_066171468.1">
    <property type="nucleotide sequence ID" value="NZ_CP136137.1"/>
</dbReference>
<dbReference type="Proteomes" id="UP001479933">
    <property type="component" value="Chromosome"/>
</dbReference>
<dbReference type="PROSITE" id="PS51257">
    <property type="entry name" value="PROKAR_LIPOPROTEIN"/>
    <property type="match status" value="1"/>
</dbReference>
<dbReference type="Pfam" id="PF03413">
    <property type="entry name" value="PepSY"/>
    <property type="match status" value="2"/>
</dbReference>
<dbReference type="Gene3D" id="3.10.450.40">
    <property type="match status" value="2"/>
</dbReference>
<evidence type="ECO:0000256" key="2">
    <source>
        <dbReference type="SAM" id="SignalP"/>
    </source>
</evidence>
<dbReference type="EMBL" id="CP136137">
    <property type="protein sequence ID" value="WYY08607.1"/>
    <property type="molecule type" value="Genomic_DNA"/>
</dbReference>
<dbReference type="InterPro" id="IPR025711">
    <property type="entry name" value="PepSY"/>
</dbReference>